<protein>
    <recommendedName>
        <fullName evidence="2">DUF3108 domain-containing protein</fullName>
    </recommendedName>
</protein>
<sequence>VDPGLQRALLVEEIEDSTEDEQNATWINWTDKRIELFRQRRQTTDDSAGFFFDDDDPYPADVKWEEDGDRPLPDFLNTSPLLDGKYTPLIYDKSIDIPDLESLLDPLSLIFAARWQADDASQDPIFPVTYEDEIRYYRTHTLGREDIDIAGTRLPAHKLEIKRTQLEGAEDKELLIMWLSDDERRIPLQFEIRTKVGKVKIHIRPESLRNNRNTDSCITTRPQQMATKDILPITQ</sequence>
<feature type="non-terminal residue" evidence="1">
    <location>
        <position position="1"/>
    </location>
</feature>
<dbReference type="EMBL" id="UOFU01000054">
    <property type="protein sequence ID" value="VAW94709.1"/>
    <property type="molecule type" value="Genomic_DNA"/>
</dbReference>
<evidence type="ECO:0008006" key="2">
    <source>
        <dbReference type="Google" id="ProtNLM"/>
    </source>
</evidence>
<dbReference type="InterPro" id="IPR021457">
    <property type="entry name" value="DUF3108"/>
</dbReference>
<dbReference type="AlphaFoldDB" id="A0A3B1A919"/>
<gene>
    <name evidence="1" type="ORF">MNBD_GAMMA20-204</name>
</gene>
<proteinExistence type="predicted"/>
<name>A0A3B1A919_9ZZZZ</name>
<reference evidence="1" key="1">
    <citation type="submission" date="2018-06" db="EMBL/GenBank/DDBJ databases">
        <authorList>
            <person name="Zhirakovskaya E."/>
        </authorList>
    </citation>
    <scope>NUCLEOTIDE SEQUENCE</scope>
</reference>
<accession>A0A3B1A919</accession>
<evidence type="ECO:0000313" key="1">
    <source>
        <dbReference type="EMBL" id="VAW94709.1"/>
    </source>
</evidence>
<organism evidence="1">
    <name type="scientific">hydrothermal vent metagenome</name>
    <dbReference type="NCBI Taxonomy" id="652676"/>
    <lineage>
        <taxon>unclassified sequences</taxon>
        <taxon>metagenomes</taxon>
        <taxon>ecological metagenomes</taxon>
    </lineage>
</organism>
<dbReference type="Pfam" id="PF11306">
    <property type="entry name" value="DUF3108"/>
    <property type="match status" value="1"/>
</dbReference>